<dbReference type="PANTHER" id="PTHR23319:SF4">
    <property type="entry name" value="GRAM DOMAIN CONTAINING 1B, ISOFORM E"/>
    <property type="match status" value="1"/>
</dbReference>
<name>A0A0B7FEJ4_THACB</name>
<dbReference type="Gene3D" id="1.10.510.10">
    <property type="entry name" value="Transferase(Phosphotransferase) domain 1"/>
    <property type="match status" value="1"/>
</dbReference>
<dbReference type="GO" id="GO:0004672">
    <property type="term" value="F:protein kinase activity"/>
    <property type="evidence" value="ECO:0007669"/>
    <property type="project" value="InterPro"/>
</dbReference>
<dbReference type="PROSITE" id="PS00108">
    <property type="entry name" value="PROTEIN_KINASE_ST"/>
    <property type="match status" value="1"/>
</dbReference>
<feature type="domain" description="Protein kinase" evidence="3">
    <location>
        <begin position="347"/>
        <end position="534"/>
    </location>
</feature>
<dbReference type="GO" id="GO:0140268">
    <property type="term" value="C:endoplasmic reticulum-plasma membrane contact site"/>
    <property type="evidence" value="ECO:0007669"/>
    <property type="project" value="TreeGrafter"/>
</dbReference>
<dbReference type="PROSITE" id="PS50011">
    <property type="entry name" value="PROTEIN_KINASE_DOM"/>
    <property type="match status" value="1"/>
</dbReference>
<comment type="subcellular location">
    <subcellularLocation>
        <location evidence="1">Membrane</location>
    </subcellularLocation>
</comment>
<dbReference type="GO" id="GO:0005524">
    <property type="term" value="F:ATP binding"/>
    <property type="evidence" value="ECO:0007669"/>
    <property type="project" value="InterPro"/>
</dbReference>
<sequence>MWHLSRTVGSDSAHEPTQCVCQSLGKHFETNVTDTTLPGTPETIYNLIFVNGFLKDFMEGEQNLLSVHISDWRPEKSGARLPTRNITYTKCITSPVTPEKAKCEIKDKILNIDFDNYVSVLTTIRMPDAISGGLFVTLVSTCIMWAGPVTSRLVVTVTVEWSGRSIVRPIIENFIIEGQKQYCSDLEKAMRSYIFAHKTEFIPEAQSCVVLVPNKNTSLLSNTITGELSPSQLLADGIATSMDNDSTLILVTSVPVSTRTESSTDVVLVSKRNHAGVMNSNTELSNEEAPNRISTEFKELTSIINQLPDVSMDGLQSDLPKDLTCTMYKCLIKHGCNDLASLVDPVGFSPVPVFTGGFGDIWAGSCQTNGKKLAIKVLKLGLLVDGGVEKDVKRITREIYNWSKLNHENIHRLMGIIIFREQLGMVSEWMEHGNLRQYLARNSNVNRRELCVQIARGLAYMHSVDMVHGDLKASNILVALDGTLKITDFDYSIIPERSLIFSATSRIGGGTLRWMASAKQHYYSMAHTLVRLRS</sequence>
<keyword evidence="5" id="KW-0418">Kinase</keyword>
<dbReference type="InterPro" id="IPR031968">
    <property type="entry name" value="VASt"/>
</dbReference>
<dbReference type="GO" id="GO:0032541">
    <property type="term" value="C:cortical endoplasmic reticulum"/>
    <property type="evidence" value="ECO:0007669"/>
    <property type="project" value="TreeGrafter"/>
</dbReference>
<dbReference type="InterPro" id="IPR000719">
    <property type="entry name" value="Prot_kinase_dom"/>
</dbReference>
<dbReference type="InterPro" id="IPR011009">
    <property type="entry name" value="Kinase-like_dom_sf"/>
</dbReference>
<keyword evidence="2" id="KW-0472">Membrane</keyword>
<feature type="domain" description="VASt" evidence="4">
    <location>
        <begin position="28"/>
        <end position="198"/>
    </location>
</feature>
<dbReference type="Pfam" id="PF07714">
    <property type="entry name" value="PK_Tyr_Ser-Thr"/>
    <property type="match status" value="1"/>
</dbReference>
<dbReference type="InterPro" id="IPR051482">
    <property type="entry name" value="Cholesterol_transport"/>
</dbReference>
<dbReference type="SMART" id="SM00220">
    <property type="entry name" value="S_TKc"/>
    <property type="match status" value="1"/>
</dbReference>
<dbReference type="InterPro" id="IPR001245">
    <property type="entry name" value="Ser-Thr/Tyr_kinase_cat_dom"/>
</dbReference>
<evidence type="ECO:0000256" key="2">
    <source>
        <dbReference type="ARBA" id="ARBA00023136"/>
    </source>
</evidence>
<dbReference type="SUPFAM" id="SSF56112">
    <property type="entry name" value="Protein kinase-like (PK-like)"/>
    <property type="match status" value="1"/>
</dbReference>
<evidence type="ECO:0000259" key="4">
    <source>
        <dbReference type="PROSITE" id="PS51778"/>
    </source>
</evidence>
<dbReference type="PROSITE" id="PS51778">
    <property type="entry name" value="VAST"/>
    <property type="match status" value="1"/>
</dbReference>
<evidence type="ECO:0000256" key="1">
    <source>
        <dbReference type="ARBA" id="ARBA00004370"/>
    </source>
</evidence>
<dbReference type="InterPro" id="IPR008271">
    <property type="entry name" value="Ser/Thr_kinase_AS"/>
</dbReference>
<dbReference type="GO" id="GO:0005886">
    <property type="term" value="C:plasma membrane"/>
    <property type="evidence" value="ECO:0007669"/>
    <property type="project" value="TreeGrafter"/>
</dbReference>
<keyword evidence="6" id="KW-1185">Reference proteome</keyword>
<dbReference type="GO" id="GO:0005789">
    <property type="term" value="C:endoplasmic reticulum membrane"/>
    <property type="evidence" value="ECO:0007669"/>
    <property type="project" value="TreeGrafter"/>
</dbReference>
<organism evidence="5 6">
    <name type="scientific">Thanatephorus cucumeris (strain AG1-IB / isolate 7/3/14)</name>
    <name type="common">Lettuce bottom rot fungus</name>
    <name type="synonym">Rhizoctonia solani</name>
    <dbReference type="NCBI Taxonomy" id="1108050"/>
    <lineage>
        <taxon>Eukaryota</taxon>
        <taxon>Fungi</taxon>
        <taxon>Dikarya</taxon>
        <taxon>Basidiomycota</taxon>
        <taxon>Agaricomycotina</taxon>
        <taxon>Agaricomycetes</taxon>
        <taxon>Cantharellales</taxon>
        <taxon>Ceratobasidiaceae</taxon>
        <taxon>Rhizoctonia</taxon>
        <taxon>Rhizoctonia solani AG-1</taxon>
    </lineage>
</organism>
<accession>A0A0B7FEJ4</accession>
<reference evidence="5 6" key="1">
    <citation type="submission" date="2014-11" db="EMBL/GenBank/DDBJ databases">
        <authorList>
            <person name="Wibberg Daniel"/>
        </authorList>
    </citation>
    <scope>NUCLEOTIDE SEQUENCE [LARGE SCALE GENOMIC DNA]</scope>
    <source>
        <strain evidence="5">Rhizoctonia solani AG1-IB 7/3/14</strain>
    </source>
</reference>
<dbReference type="GO" id="GO:0032366">
    <property type="term" value="P:intracellular sterol transport"/>
    <property type="evidence" value="ECO:0007669"/>
    <property type="project" value="TreeGrafter"/>
</dbReference>
<dbReference type="PANTHER" id="PTHR23319">
    <property type="entry name" value="GRAM DOMAIN CONTAINING 1B, ISOFORM E"/>
    <property type="match status" value="1"/>
</dbReference>
<evidence type="ECO:0000313" key="5">
    <source>
        <dbReference type="EMBL" id="CEL56030.1"/>
    </source>
</evidence>
<gene>
    <name evidence="5" type="ORF">RSOLAG1IB_07483</name>
</gene>
<protein>
    <submittedName>
        <fullName evidence="5">Putative serine/threonine-protein kinase DDB_G0284251</fullName>
    </submittedName>
</protein>
<dbReference type="EMBL" id="LN679119">
    <property type="protein sequence ID" value="CEL56030.1"/>
    <property type="molecule type" value="Genomic_DNA"/>
</dbReference>
<evidence type="ECO:0000259" key="3">
    <source>
        <dbReference type="PROSITE" id="PS50011"/>
    </source>
</evidence>
<dbReference type="Proteomes" id="UP000059188">
    <property type="component" value="Unassembled WGS sequence"/>
</dbReference>
<dbReference type="GO" id="GO:0120015">
    <property type="term" value="F:sterol transfer activity"/>
    <property type="evidence" value="ECO:0007669"/>
    <property type="project" value="TreeGrafter"/>
</dbReference>
<keyword evidence="5" id="KW-0808">Transferase</keyword>
<dbReference type="Pfam" id="PF16016">
    <property type="entry name" value="VASt"/>
    <property type="match status" value="1"/>
</dbReference>
<dbReference type="GO" id="GO:0005739">
    <property type="term" value="C:mitochondrion"/>
    <property type="evidence" value="ECO:0007669"/>
    <property type="project" value="TreeGrafter"/>
</dbReference>
<dbReference type="AlphaFoldDB" id="A0A0B7FEJ4"/>
<dbReference type="GO" id="GO:0032934">
    <property type="term" value="F:sterol binding"/>
    <property type="evidence" value="ECO:0007669"/>
    <property type="project" value="TreeGrafter"/>
</dbReference>
<evidence type="ECO:0000313" key="6">
    <source>
        <dbReference type="Proteomes" id="UP000059188"/>
    </source>
</evidence>
<proteinExistence type="predicted"/>